<dbReference type="EMBL" id="JAAVMX010000003">
    <property type="protein sequence ID" value="KAF4511443.1"/>
    <property type="molecule type" value="Genomic_DNA"/>
</dbReference>
<feature type="compositionally biased region" description="Basic and acidic residues" evidence="9">
    <location>
        <begin position="68"/>
        <end position="77"/>
    </location>
</feature>
<gene>
    <name evidence="10" type="ORF">G6O67_003242</name>
</gene>
<evidence type="ECO:0000256" key="5">
    <source>
        <dbReference type="ARBA" id="ARBA00022491"/>
    </source>
</evidence>
<dbReference type="Proteomes" id="UP000557566">
    <property type="component" value="Unassembled WGS sequence"/>
</dbReference>
<evidence type="ECO:0000256" key="9">
    <source>
        <dbReference type="SAM" id="MobiDB-lite"/>
    </source>
</evidence>
<reference evidence="10 11" key="1">
    <citation type="journal article" date="2020" name="Genome Biol. Evol.">
        <title>A new high-quality draft genome assembly of the Chinese cordyceps Ophiocordyceps sinensis.</title>
        <authorList>
            <person name="Shu R."/>
            <person name="Zhang J."/>
            <person name="Meng Q."/>
            <person name="Zhang H."/>
            <person name="Zhou G."/>
            <person name="Li M."/>
            <person name="Wu P."/>
            <person name="Zhao Y."/>
            <person name="Chen C."/>
            <person name="Qin Q."/>
        </authorList>
    </citation>
    <scope>NUCLEOTIDE SEQUENCE [LARGE SCALE GENOMIC DNA]</scope>
    <source>
        <strain evidence="10 11">IOZ07</strain>
    </source>
</reference>
<accession>A0A8H4V832</accession>
<protein>
    <recommendedName>
        <fullName evidence="12">Cyclin-dependent kinase</fullName>
    </recommendedName>
</protein>
<keyword evidence="8" id="KW-0539">Nucleus</keyword>
<evidence type="ECO:0000256" key="3">
    <source>
        <dbReference type="ARBA" id="ARBA00006922"/>
    </source>
</evidence>
<proteinExistence type="inferred from homology"/>
<evidence type="ECO:0000313" key="10">
    <source>
        <dbReference type="EMBL" id="KAF4511443.1"/>
    </source>
</evidence>
<comment type="similarity">
    <text evidence="3">Belongs to the WHI5/NRM1 family.</text>
</comment>
<comment type="subcellular location">
    <subcellularLocation>
        <location evidence="2">Cytoplasm</location>
    </subcellularLocation>
    <subcellularLocation>
        <location evidence="1">Nucleus</location>
    </subcellularLocation>
</comment>
<sequence length="230" mass="23994">MDAQAASPKRRAPLAALDVNAAAPSPRPPGPKDAARRASPGPDASATGTKRPADDDADADPAPKRPCLARDEHERSSPSHSPDASSVFDASWATMTTTTTVAAPVEPDGVDGAASWAVTAAAAAAPAQRLTREQAREKVEILRLRLGLASYKLRTGQTAIPLADLQPRPLPPRRTVRLQSPRAPSPQSEPEPSSNPASSLQRHPRLGPDTLARGGAVSGLLSLARSCETR</sequence>
<keyword evidence="7" id="KW-0804">Transcription</keyword>
<feature type="region of interest" description="Disordered" evidence="9">
    <location>
        <begin position="1"/>
        <end position="91"/>
    </location>
</feature>
<feature type="compositionally biased region" description="Low complexity" evidence="9">
    <location>
        <begin position="13"/>
        <end position="24"/>
    </location>
</feature>
<evidence type="ECO:0000256" key="8">
    <source>
        <dbReference type="ARBA" id="ARBA00023242"/>
    </source>
</evidence>
<feature type="region of interest" description="Disordered" evidence="9">
    <location>
        <begin position="162"/>
        <end position="215"/>
    </location>
</feature>
<keyword evidence="5" id="KW-0678">Repressor</keyword>
<keyword evidence="4" id="KW-0963">Cytoplasm</keyword>
<organism evidence="10 11">
    <name type="scientific">Ophiocordyceps sinensis</name>
    <dbReference type="NCBI Taxonomy" id="72228"/>
    <lineage>
        <taxon>Eukaryota</taxon>
        <taxon>Fungi</taxon>
        <taxon>Dikarya</taxon>
        <taxon>Ascomycota</taxon>
        <taxon>Pezizomycotina</taxon>
        <taxon>Sordariomycetes</taxon>
        <taxon>Hypocreomycetidae</taxon>
        <taxon>Hypocreales</taxon>
        <taxon>Ophiocordycipitaceae</taxon>
        <taxon>Ophiocordyceps</taxon>
    </lineage>
</organism>
<comment type="caution">
    <text evidence="10">The sequence shown here is derived from an EMBL/GenBank/DDBJ whole genome shotgun (WGS) entry which is preliminary data.</text>
</comment>
<dbReference type="GO" id="GO:0005737">
    <property type="term" value="C:cytoplasm"/>
    <property type="evidence" value="ECO:0007669"/>
    <property type="project" value="UniProtKB-SubCell"/>
</dbReference>
<dbReference type="AlphaFoldDB" id="A0A8H4V832"/>
<evidence type="ECO:0000256" key="2">
    <source>
        <dbReference type="ARBA" id="ARBA00004496"/>
    </source>
</evidence>
<evidence type="ECO:0000256" key="7">
    <source>
        <dbReference type="ARBA" id="ARBA00023163"/>
    </source>
</evidence>
<dbReference type="OrthoDB" id="5345625at2759"/>
<dbReference type="Pfam" id="PF08528">
    <property type="entry name" value="Whi5"/>
    <property type="match status" value="1"/>
</dbReference>
<keyword evidence="6" id="KW-0805">Transcription regulation</keyword>
<dbReference type="GO" id="GO:0005634">
    <property type="term" value="C:nucleus"/>
    <property type="evidence" value="ECO:0007669"/>
    <property type="project" value="UniProtKB-SubCell"/>
</dbReference>
<feature type="compositionally biased region" description="Low complexity" evidence="9">
    <location>
        <begin position="190"/>
        <end position="199"/>
    </location>
</feature>
<evidence type="ECO:0000313" key="11">
    <source>
        <dbReference type="Proteomes" id="UP000557566"/>
    </source>
</evidence>
<evidence type="ECO:0000256" key="4">
    <source>
        <dbReference type="ARBA" id="ARBA00022490"/>
    </source>
</evidence>
<evidence type="ECO:0000256" key="6">
    <source>
        <dbReference type="ARBA" id="ARBA00023015"/>
    </source>
</evidence>
<name>A0A8H4V832_9HYPO</name>
<evidence type="ECO:0008006" key="12">
    <source>
        <dbReference type="Google" id="ProtNLM"/>
    </source>
</evidence>
<keyword evidence="11" id="KW-1185">Reference proteome</keyword>
<evidence type="ECO:0000256" key="1">
    <source>
        <dbReference type="ARBA" id="ARBA00004123"/>
    </source>
</evidence>
<dbReference type="InterPro" id="IPR013734">
    <property type="entry name" value="TF_Nrm1/Whi5"/>
</dbReference>